<sequence>MPHPSDKALQISQSNNEMRHIPVQGHTSMQVMDGPASPPFEINPACFDPTDTDPADDRDAEKAMTYNMPSLNPTHIDDERWQHGFAFVDEAREVRIHYIDCPPGGKQERGTVLLIHGYPNTSYQWRHVITPISNAGYRVIAPDYRGAGDSSHPRSGYDKVTVADDLYKVVHDHLAITSKIHVVGQDIGGMIAHAYAASHPDHTRSVMWGECPLPGSTPYESGFKNSPGMWHFTFQQQLDLPEMLTQGKEKIYIKHFYDRLCFNPAGIGPRDVDHYGASFCQPGAMRAGFDLYRAFPQDAKDNQAMLKRDGQLNIPSAALSGEMSLLREVAMDQTKEFYTQATEVIVARSGHWTAEENPASFVEGVVSFIKKHD</sequence>
<evidence type="ECO:0000256" key="1">
    <source>
        <dbReference type="ARBA" id="ARBA00022801"/>
    </source>
</evidence>
<feature type="region of interest" description="Disordered" evidence="3">
    <location>
        <begin position="28"/>
        <end position="58"/>
    </location>
</feature>
<dbReference type="Gene3D" id="3.40.50.1820">
    <property type="entry name" value="alpha/beta hydrolase"/>
    <property type="match status" value="1"/>
</dbReference>
<dbReference type="SUPFAM" id="SSF53474">
    <property type="entry name" value="alpha/beta-Hydrolases"/>
    <property type="match status" value="1"/>
</dbReference>
<comment type="caution">
    <text evidence="5">The sequence shown here is derived from an EMBL/GenBank/DDBJ whole genome shotgun (WGS) entry which is preliminary data.</text>
</comment>
<evidence type="ECO:0000256" key="2">
    <source>
        <dbReference type="ARBA" id="ARBA00038334"/>
    </source>
</evidence>
<gene>
    <name evidence="5" type="ORF">D6D01_05688</name>
</gene>
<keyword evidence="1 5" id="KW-0378">Hydrolase</keyword>
<dbReference type="AlphaFoldDB" id="A0A4S9L4R9"/>
<dbReference type="Pfam" id="PF00561">
    <property type="entry name" value="Abhydrolase_1"/>
    <property type="match status" value="1"/>
</dbReference>
<accession>A0A4S9L4R9</accession>
<evidence type="ECO:0000256" key="3">
    <source>
        <dbReference type="SAM" id="MobiDB-lite"/>
    </source>
</evidence>
<dbReference type="InterPro" id="IPR000073">
    <property type="entry name" value="AB_hydrolase_1"/>
</dbReference>
<name>A0A4S9L4R9_AURPU</name>
<reference evidence="5 6" key="1">
    <citation type="submission" date="2018-10" db="EMBL/GenBank/DDBJ databases">
        <title>Fifty Aureobasidium pullulans genomes reveal a recombining polyextremotolerant generalist.</title>
        <authorList>
            <person name="Gostincar C."/>
            <person name="Turk M."/>
            <person name="Zajc J."/>
            <person name="Gunde-Cimerman N."/>
        </authorList>
    </citation>
    <scope>NUCLEOTIDE SEQUENCE [LARGE SCALE GENOMIC DNA]</scope>
    <source>
        <strain evidence="5 6">EXF-6604</strain>
    </source>
</reference>
<dbReference type="InterPro" id="IPR029058">
    <property type="entry name" value="AB_hydrolase_fold"/>
</dbReference>
<dbReference type="PANTHER" id="PTHR43329">
    <property type="entry name" value="EPOXIDE HYDROLASE"/>
    <property type="match status" value="1"/>
</dbReference>
<dbReference type="Proteomes" id="UP000306584">
    <property type="component" value="Unassembled WGS sequence"/>
</dbReference>
<dbReference type="GO" id="GO:0016787">
    <property type="term" value="F:hydrolase activity"/>
    <property type="evidence" value="ECO:0007669"/>
    <property type="project" value="UniProtKB-KW"/>
</dbReference>
<dbReference type="PRINTS" id="PR00412">
    <property type="entry name" value="EPOXHYDRLASE"/>
</dbReference>
<dbReference type="EMBL" id="QZBD01000221">
    <property type="protein sequence ID" value="THY24086.1"/>
    <property type="molecule type" value="Genomic_DNA"/>
</dbReference>
<proteinExistence type="inferred from homology"/>
<feature type="domain" description="AB hydrolase-1" evidence="4">
    <location>
        <begin position="111"/>
        <end position="207"/>
    </location>
</feature>
<evidence type="ECO:0000313" key="5">
    <source>
        <dbReference type="EMBL" id="THY24086.1"/>
    </source>
</evidence>
<dbReference type="InterPro" id="IPR000639">
    <property type="entry name" value="Epox_hydrolase-like"/>
</dbReference>
<protein>
    <submittedName>
        <fullName evidence="5">Alpha/beta-hydrolase</fullName>
    </submittedName>
</protein>
<evidence type="ECO:0000259" key="4">
    <source>
        <dbReference type="Pfam" id="PF00561"/>
    </source>
</evidence>
<organism evidence="5 6">
    <name type="scientific">Aureobasidium pullulans</name>
    <name type="common">Black yeast</name>
    <name type="synonym">Pullularia pullulans</name>
    <dbReference type="NCBI Taxonomy" id="5580"/>
    <lineage>
        <taxon>Eukaryota</taxon>
        <taxon>Fungi</taxon>
        <taxon>Dikarya</taxon>
        <taxon>Ascomycota</taxon>
        <taxon>Pezizomycotina</taxon>
        <taxon>Dothideomycetes</taxon>
        <taxon>Dothideomycetidae</taxon>
        <taxon>Dothideales</taxon>
        <taxon>Saccotheciaceae</taxon>
        <taxon>Aureobasidium</taxon>
    </lineage>
</organism>
<comment type="similarity">
    <text evidence="2">Belongs to the AB hydrolase superfamily. Epoxide hydrolase family.</text>
</comment>
<evidence type="ECO:0000313" key="6">
    <source>
        <dbReference type="Proteomes" id="UP000306584"/>
    </source>
</evidence>